<gene>
    <name evidence="1" type="ORF">ANACOL_01235</name>
</gene>
<comment type="caution">
    <text evidence="1">The sequence shown here is derived from an EMBL/GenBank/DDBJ whole genome shotgun (WGS) entry which is preliminary data.</text>
</comment>
<sequence>MDCPGAVLNPQAWKKYPVFHVQSIGWMDVPENTNRKRRDNHVYYQ</sequence>
<evidence type="ECO:0000313" key="2">
    <source>
        <dbReference type="Proteomes" id="UP000003803"/>
    </source>
</evidence>
<accession>B0P8Y9</accession>
<name>B0P8Y9_9FIRM</name>
<proteinExistence type="predicted"/>
<dbReference type="HOGENOM" id="CLU_3195353_0_0_9"/>
<dbReference type="EMBL" id="ABGD02000008">
    <property type="protein sequence ID" value="EDS12015.1"/>
    <property type="molecule type" value="Genomic_DNA"/>
</dbReference>
<dbReference type="AlphaFoldDB" id="B0P8Y9"/>
<reference evidence="1" key="1">
    <citation type="submission" date="2007-11" db="EMBL/GenBank/DDBJ databases">
        <authorList>
            <person name="Fulton L."/>
            <person name="Clifton S."/>
            <person name="Fulton B."/>
            <person name="Xu J."/>
            <person name="Minx P."/>
            <person name="Pepin K.H."/>
            <person name="Johnson M."/>
            <person name="Thiruvilangam P."/>
            <person name="Bhonagiri V."/>
            <person name="Nash W.E."/>
            <person name="Mardis E.R."/>
            <person name="Wilson R.K."/>
        </authorList>
    </citation>
    <scope>NUCLEOTIDE SEQUENCE [LARGE SCALE GENOMIC DNA]</scope>
    <source>
        <strain evidence="1">DSM 17241</strain>
    </source>
</reference>
<keyword evidence="2" id="KW-1185">Reference proteome</keyword>
<evidence type="ECO:0000313" key="1">
    <source>
        <dbReference type="EMBL" id="EDS12015.1"/>
    </source>
</evidence>
<protein>
    <submittedName>
        <fullName evidence="1">Uncharacterized protein</fullName>
    </submittedName>
</protein>
<dbReference type="Proteomes" id="UP000003803">
    <property type="component" value="Unassembled WGS sequence"/>
</dbReference>
<reference evidence="1" key="2">
    <citation type="submission" date="2013-09" db="EMBL/GenBank/DDBJ databases">
        <title>Draft genome sequence of Anaerotruncus colihominis(DSM 17241).</title>
        <authorList>
            <person name="Sudarsanam P."/>
            <person name="Ley R."/>
            <person name="Guruge J."/>
            <person name="Turnbaugh P.J."/>
            <person name="Mahowald M."/>
            <person name="Liep D."/>
            <person name="Gordon J."/>
        </authorList>
    </citation>
    <scope>NUCLEOTIDE SEQUENCE</scope>
    <source>
        <strain evidence="1">DSM 17241</strain>
    </source>
</reference>
<organism evidence="1 2">
    <name type="scientific">Anaerotruncus colihominis DSM 17241</name>
    <dbReference type="NCBI Taxonomy" id="445972"/>
    <lineage>
        <taxon>Bacteria</taxon>
        <taxon>Bacillati</taxon>
        <taxon>Bacillota</taxon>
        <taxon>Clostridia</taxon>
        <taxon>Eubacteriales</taxon>
        <taxon>Oscillospiraceae</taxon>
        <taxon>Anaerotruncus</taxon>
    </lineage>
</organism>